<evidence type="ECO:0000256" key="1">
    <source>
        <dbReference type="SAM" id="MobiDB-lite"/>
    </source>
</evidence>
<reference evidence="2" key="1">
    <citation type="journal article" date="2014" name="Int. J. Syst. Evol. Microbiol.">
        <title>Complete genome sequence of Corynebacterium casei LMG S-19264T (=DSM 44701T), isolated from a smear-ripened cheese.</title>
        <authorList>
            <consortium name="US DOE Joint Genome Institute (JGI-PGF)"/>
            <person name="Walter F."/>
            <person name="Albersmeier A."/>
            <person name="Kalinowski J."/>
            <person name="Ruckert C."/>
        </authorList>
    </citation>
    <scope>NUCLEOTIDE SEQUENCE</scope>
    <source>
        <strain evidence="2">JCM 4988</strain>
    </source>
</reference>
<sequence length="72" mass="7920">MNPGALVMNKSLMIGSGTPGACLQVLNRHDKSTAGATHLAVRPRLSLQRDRGKVRHHRQPNKDPQVKALMRT</sequence>
<evidence type="ECO:0000313" key="3">
    <source>
        <dbReference type="Proteomes" id="UP000630936"/>
    </source>
</evidence>
<name>A0A918QMT9_9ACTN</name>
<dbReference type="AlphaFoldDB" id="A0A918QMT9"/>
<reference evidence="2" key="2">
    <citation type="submission" date="2020-09" db="EMBL/GenBank/DDBJ databases">
        <authorList>
            <person name="Sun Q."/>
            <person name="Ohkuma M."/>
        </authorList>
    </citation>
    <scope>NUCLEOTIDE SEQUENCE</scope>
    <source>
        <strain evidence="2">JCM 4988</strain>
    </source>
</reference>
<gene>
    <name evidence="2" type="ORF">GCM10010387_56510</name>
</gene>
<protein>
    <submittedName>
        <fullName evidence="2">Uncharacterized protein</fullName>
    </submittedName>
</protein>
<proteinExistence type="predicted"/>
<feature type="region of interest" description="Disordered" evidence="1">
    <location>
        <begin position="34"/>
        <end position="72"/>
    </location>
</feature>
<keyword evidence="3" id="KW-1185">Reference proteome</keyword>
<dbReference type="EMBL" id="BMWG01000024">
    <property type="protein sequence ID" value="GGZ55097.1"/>
    <property type="molecule type" value="Genomic_DNA"/>
</dbReference>
<evidence type="ECO:0000313" key="2">
    <source>
        <dbReference type="EMBL" id="GGZ55097.1"/>
    </source>
</evidence>
<accession>A0A918QMT9</accession>
<dbReference type="Proteomes" id="UP000630936">
    <property type="component" value="Unassembled WGS sequence"/>
</dbReference>
<comment type="caution">
    <text evidence="2">The sequence shown here is derived from an EMBL/GenBank/DDBJ whole genome shotgun (WGS) entry which is preliminary data.</text>
</comment>
<organism evidence="2 3">
    <name type="scientific">Streptomyces inusitatus</name>
    <dbReference type="NCBI Taxonomy" id="68221"/>
    <lineage>
        <taxon>Bacteria</taxon>
        <taxon>Bacillati</taxon>
        <taxon>Actinomycetota</taxon>
        <taxon>Actinomycetes</taxon>
        <taxon>Kitasatosporales</taxon>
        <taxon>Streptomycetaceae</taxon>
        <taxon>Streptomyces</taxon>
    </lineage>
</organism>